<dbReference type="FunFam" id="3.40.50.720:FF:000084">
    <property type="entry name" value="Short-chain dehydrogenase reductase"/>
    <property type="match status" value="1"/>
</dbReference>
<dbReference type="SMART" id="SM00822">
    <property type="entry name" value="PKS_KR"/>
    <property type="match status" value="1"/>
</dbReference>
<keyword evidence="5" id="KW-1185">Reference proteome</keyword>
<dbReference type="PANTHER" id="PTHR43943">
    <property type="entry name" value="DEHYDROGENASE/REDUCTASE (SDR FAMILY) MEMBER 4"/>
    <property type="match status" value="1"/>
</dbReference>
<gene>
    <name evidence="4" type="ORF">IV500_17740</name>
</gene>
<dbReference type="AlphaFoldDB" id="A0A931CQK2"/>
<dbReference type="GO" id="GO:0016491">
    <property type="term" value="F:oxidoreductase activity"/>
    <property type="evidence" value="ECO:0007669"/>
    <property type="project" value="UniProtKB-KW"/>
</dbReference>
<dbReference type="EMBL" id="JADNYM010000026">
    <property type="protein sequence ID" value="MBG0741212.1"/>
    <property type="molecule type" value="Genomic_DNA"/>
</dbReference>
<dbReference type="CDD" id="cd05233">
    <property type="entry name" value="SDR_c"/>
    <property type="match status" value="1"/>
</dbReference>
<protein>
    <submittedName>
        <fullName evidence="4">SDR family oxidoreductase</fullName>
    </submittedName>
</protein>
<dbReference type="InterPro" id="IPR057326">
    <property type="entry name" value="KR_dom"/>
</dbReference>
<organism evidence="4 5">
    <name type="scientific">Arthrobacter terrae</name>
    <dbReference type="NCBI Taxonomy" id="2935737"/>
    <lineage>
        <taxon>Bacteria</taxon>
        <taxon>Bacillati</taxon>
        <taxon>Actinomycetota</taxon>
        <taxon>Actinomycetes</taxon>
        <taxon>Micrococcales</taxon>
        <taxon>Micrococcaceae</taxon>
        <taxon>Arthrobacter</taxon>
    </lineage>
</organism>
<dbReference type="PANTHER" id="PTHR43943:SF2">
    <property type="entry name" value="DEHYDROGENASE_REDUCTASE 4"/>
    <property type="match status" value="1"/>
</dbReference>
<name>A0A931CQK2_9MICC</name>
<evidence type="ECO:0000313" key="4">
    <source>
        <dbReference type="EMBL" id="MBG0741212.1"/>
    </source>
</evidence>
<proteinExistence type="inferred from homology"/>
<sequence length="255" mass="26114">MDSNRLDGLTAIVTGASRGIGLAVAHRLVAEGARVCITARSPEPLAAAAAQFPEGSVLALAGAADDPQHRREVLDAVARSFGRLDILVNNAGINPVYGTLMELDLAAARKIAEVNIFGTLAWVQDTYHHPELDFASRGGAVINMSSVSAQTPASGLGFYGISKAAVEHLTHSLAAELGPTVRVNAVAPAVVKTQFARALYAGREAAVAAQYPLGRLGTPEDVAAAVAFLASSDAAWITGQVLNLDGGLLAVGGTA</sequence>
<evidence type="ECO:0000256" key="2">
    <source>
        <dbReference type="ARBA" id="ARBA00023002"/>
    </source>
</evidence>
<dbReference type="InterPro" id="IPR020904">
    <property type="entry name" value="Sc_DH/Rdtase_CS"/>
</dbReference>
<dbReference type="PRINTS" id="PR00080">
    <property type="entry name" value="SDRFAMILY"/>
</dbReference>
<keyword evidence="2" id="KW-0560">Oxidoreductase</keyword>
<dbReference type="PROSITE" id="PS00061">
    <property type="entry name" value="ADH_SHORT"/>
    <property type="match status" value="1"/>
</dbReference>
<comment type="caution">
    <text evidence="4">The sequence shown here is derived from an EMBL/GenBank/DDBJ whole genome shotgun (WGS) entry which is preliminary data.</text>
</comment>
<evidence type="ECO:0000313" key="5">
    <source>
        <dbReference type="Proteomes" id="UP000655366"/>
    </source>
</evidence>
<comment type="similarity">
    <text evidence="1">Belongs to the short-chain dehydrogenases/reductases (SDR) family.</text>
</comment>
<feature type="domain" description="Ketoreductase" evidence="3">
    <location>
        <begin position="9"/>
        <end position="189"/>
    </location>
</feature>
<dbReference type="PRINTS" id="PR00081">
    <property type="entry name" value="GDHRDH"/>
</dbReference>
<dbReference type="Pfam" id="PF13561">
    <property type="entry name" value="adh_short_C2"/>
    <property type="match status" value="1"/>
</dbReference>
<dbReference type="InterPro" id="IPR036291">
    <property type="entry name" value="NAD(P)-bd_dom_sf"/>
</dbReference>
<accession>A0A931CQK2</accession>
<dbReference type="SUPFAM" id="SSF51735">
    <property type="entry name" value="NAD(P)-binding Rossmann-fold domains"/>
    <property type="match status" value="1"/>
</dbReference>
<dbReference type="Proteomes" id="UP000655366">
    <property type="component" value="Unassembled WGS sequence"/>
</dbReference>
<reference evidence="4 5" key="1">
    <citation type="submission" date="2020-11" db="EMBL/GenBank/DDBJ databases">
        <title>Arthrobacter antarcticus sp. nov., isolated from Antarctic Soil.</title>
        <authorList>
            <person name="Li J."/>
        </authorList>
    </citation>
    <scope>NUCLEOTIDE SEQUENCE [LARGE SCALE GENOMIC DNA]</scope>
    <source>
        <strain evidence="4 5">Z1-20</strain>
    </source>
</reference>
<dbReference type="Gene3D" id="3.40.50.720">
    <property type="entry name" value="NAD(P)-binding Rossmann-like Domain"/>
    <property type="match status" value="1"/>
</dbReference>
<dbReference type="RefSeq" id="WP_196398144.1">
    <property type="nucleotide sequence ID" value="NZ_JADNYM010000026.1"/>
</dbReference>
<dbReference type="InterPro" id="IPR002347">
    <property type="entry name" value="SDR_fam"/>
</dbReference>
<evidence type="ECO:0000256" key="1">
    <source>
        <dbReference type="ARBA" id="ARBA00006484"/>
    </source>
</evidence>
<dbReference type="NCBIfam" id="NF005559">
    <property type="entry name" value="PRK07231.1"/>
    <property type="match status" value="1"/>
</dbReference>
<evidence type="ECO:0000259" key="3">
    <source>
        <dbReference type="SMART" id="SM00822"/>
    </source>
</evidence>